<dbReference type="Gene3D" id="3.40.50.150">
    <property type="entry name" value="Vaccinia Virus protein VP39"/>
    <property type="match status" value="1"/>
</dbReference>
<sequence>MDGRTTYFDELYARHEDPWGYTSRWYEERKRALTLACLPERRYDSALEIGASIGVLAEALAERCDRLLAVDVSEAAVDRAARRLAPLPHVRVEHHDIAGGVPEGPFDLIVLSEVGYYLGATTLERVLRGVRDALSPSGELVTVHWRHPIAGLELDGDAVQAAVGRLGLHRIVRHEEEDVLLEVHTRDPRSVARRTGLL</sequence>
<dbReference type="InterPro" id="IPR008715">
    <property type="entry name" value="SAM-MeTfrase_NodS-like"/>
</dbReference>
<reference evidence="4 5" key="1">
    <citation type="submission" date="2018-03" db="EMBL/GenBank/DDBJ databases">
        <title>Bacteriophage NCPPB3778 and a type I-E CRISPR drive the evolution of the US Biological Select Agent, Rathayibacter toxicus.</title>
        <authorList>
            <person name="Davis E.W.II."/>
            <person name="Tabima J.F."/>
            <person name="Weisberg A.J."/>
            <person name="Dantas Lopes L."/>
            <person name="Wiseman M.S."/>
            <person name="Wiseman M.S."/>
            <person name="Pupko T."/>
            <person name="Belcher M.S."/>
            <person name="Sechler A.J."/>
            <person name="Tancos M.A."/>
            <person name="Schroeder B.K."/>
            <person name="Murray T.D."/>
            <person name="Luster D.G."/>
            <person name="Schneider W.L."/>
            <person name="Rogers E."/>
            <person name="Andreote F.D."/>
            <person name="Grunwald N.J."/>
            <person name="Putnam M.L."/>
            <person name="Chang J.H."/>
        </authorList>
    </citation>
    <scope>NUCLEOTIDE SEQUENCE [LARGE SCALE GENOMIC DNA]</scope>
    <source>
        <strain evidence="4 5">DSM 15933</strain>
    </source>
</reference>
<protein>
    <submittedName>
        <fullName evidence="4">SAM-dependent methyltransferase</fullName>
    </submittedName>
</protein>
<proteinExistence type="predicted"/>
<evidence type="ECO:0000256" key="1">
    <source>
        <dbReference type="ARBA" id="ARBA00022603"/>
    </source>
</evidence>
<name>A0A2T4UPG9_9MICO</name>
<dbReference type="CDD" id="cd02440">
    <property type="entry name" value="AdoMet_MTases"/>
    <property type="match status" value="1"/>
</dbReference>
<keyword evidence="5" id="KW-1185">Reference proteome</keyword>
<evidence type="ECO:0000313" key="5">
    <source>
        <dbReference type="Proteomes" id="UP000241085"/>
    </source>
</evidence>
<keyword evidence="3" id="KW-0949">S-adenosyl-L-methionine</keyword>
<dbReference type="GO" id="GO:0008757">
    <property type="term" value="F:S-adenosylmethionine-dependent methyltransferase activity"/>
    <property type="evidence" value="ECO:0007669"/>
    <property type="project" value="InterPro"/>
</dbReference>
<keyword evidence="2 4" id="KW-0808">Transferase</keyword>
<dbReference type="EMBL" id="PZPL01000001">
    <property type="protein sequence ID" value="PTL71428.1"/>
    <property type="molecule type" value="Genomic_DNA"/>
</dbReference>
<organism evidence="4 5">
    <name type="scientific">Rathayibacter caricis DSM 15933</name>
    <dbReference type="NCBI Taxonomy" id="1328867"/>
    <lineage>
        <taxon>Bacteria</taxon>
        <taxon>Bacillati</taxon>
        <taxon>Actinomycetota</taxon>
        <taxon>Actinomycetes</taxon>
        <taxon>Micrococcales</taxon>
        <taxon>Microbacteriaceae</taxon>
        <taxon>Rathayibacter</taxon>
    </lineage>
</organism>
<dbReference type="PANTHER" id="PTHR43464:SF19">
    <property type="entry name" value="UBIQUINONE BIOSYNTHESIS O-METHYLTRANSFERASE, MITOCHONDRIAL"/>
    <property type="match status" value="1"/>
</dbReference>
<dbReference type="Proteomes" id="UP000241085">
    <property type="component" value="Unassembled WGS sequence"/>
</dbReference>
<evidence type="ECO:0000256" key="2">
    <source>
        <dbReference type="ARBA" id="ARBA00022679"/>
    </source>
</evidence>
<dbReference type="GO" id="GO:0032259">
    <property type="term" value="P:methylation"/>
    <property type="evidence" value="ECO:0007669"/>
    <property type="project" value="UniProtKB-KW"/>
</dbReference>
<dbReference type="Pfam" id="PF05401">
    <property type="entry name" value="NodS"/>
    <property type="match status" value="1"/>
</dbReference>
<dbReference type="InterPro" id="IPR029063">
    <property type="entry name" value="SAM-dependent_MTases_sf"/>
</dbReference>
<evidence type="ECO:0000313" key="4">
    <source>
        <dbReference type="EMBL" id="PTL71428.1"/>
    </source>
</evidence>
<dbReference type="SUPFAM" id="SSF53335">
    <property type="entry name" value="S-adenosyl-L-methionine-dependent methyltransferases"/>
    <property type="match status" value="1"/>
</dbReference>
<evidence type="ECO:0000256" key="3">
    <source>
        <dbReference type="ARBA" id="ARBA00022691"/>
    </source>
</evidence>
<gene>
    <name evidence="4" type="ORF">C1I63_00195</name>
</gene>
<accession>A0A2T4UPG9</accession>
<comment type="caution">
    <text evidence="4">The sequence shown here is derived from an EMBL/GenBank/DDBJ whole genome shotgun (WGS) entry which is preliminary data.</text>
</comment>
<keyword evidence="1 4" id="KW-0489">Methyltransferase</keyword>
<dbReference type="RefSeq" id="WP_107573310.1">
    <property type="nucleotide sequence ID" value="NZ_PZPL01000001.1"/>
</dbReference>
<dbReference type="AlphaFoldDB" id="A0A2T4UPG9"/>
<dbReference type="PANTHER" id="PTHR43464">
    <property type="entry name" value="METHYLTRANSFERASE"/>
    <property type="match status" value="1"/>
</dbReference>
<dbReference type="GO" id="GO:0009312">
    <property type="term" value="P:oligosaccharide biosynthetic process"/>
    <property type="evidence" value="ECO:0007669"/>
    <property type="project" value="InterPro"/>
</dbReference>